<keyword evidence="1" id="KW-0472">Membrane</keyword>
<reference evidence="2 4" key="1">
    <citation type="submission" date="2018-06" db="EMBL/GenBank/DDBJ databases">
        <authorList>
            <consortium name="Pathogen Informatics"/>
            <person name="Doyle S."/>
        </authorList>
    </citation>
    <scope>NUCLEOTIDE SEQUENCE [LARGE SCALE GENOMIC DNA]</scope>
    <source>
        <strain evidence="2 4">NCTC10597</strain>
    </source>
</reference>
<sequence>MKKSVIVVIIIVFFICSSFMYIQFKKHQASESVVQYLIEEKGYEKSDIKSVQSVYSFLGIPTYYVNITFQNEPNIVYSYFSHHVKGQFEYYDHSGKTIPTEDLKNYDPSSD</sequence>
<name>A0A8B4Q9G1_9BACL</name>
<protein>
    <submittedName>
        <fullName evidence="2">Protein of uncharacterized function (DUF3139)</fullName>
    </submittedName>
    <submittedName>
        <fullName evidence="3">Uncharacterized protein DUF3139</fullName>
    </submittedName>
</protein>
<keyword evidence="1" id="KW-0812">Transmembrane</keyword>
<dbReference type="EMBL" id="SNZG01000024">
    <property type="protein sequence ID" value="TDR36575.1"/>
    <property type="molecule type" value="Genomic_DNA"/>
</dbReference>
<keyword evidence="5" id="KW-1185">Reference proteome</keyword>
<dbReference type="InterPro" id="IPR021486">
    <property type="entry name" value="DUF3139"/>
</dbReference>
<gene>
    <name evidence="3" type="ORF">DFR61_12439</name>
    <name evidence="2" type="ORF">NCTC10597_01031</name>
</gene>
<dbReference type="AlphaFoldDB" id="A0A8B4Q9G1"/>
<organism evidence="2 4">
    <name type="scientific">Kurthia zopfii</name>
    <dbReference type="NCBI Taxonomy" id="1650"/>
    <lineage>
        <taxon>Bacteria</taxon>
        <taxon>Bacillati</taxon>
        <taxon>Bacillota</taxon>
        <taxon>Bacilli</taxon>
        <taxon>Bacillales</taxon>
        <taxon>Caryophanaceae</taxon>
        <taxon>Kurthia</taxon>
    </lineage>
</organism>
<dbReference type="Proteomes" id="UP000294641">
    <property type="component" value="Unassembled WGS sequence"/>
</dbReference>
<dbReference type="RefSeq" id="WP_109350123.1">
    <property type="nucleotide sequence ID" value="NZ_BJUE01000094.1"/>
</dbReference>
<accession>A0A8B4Q9G1</accession>
<reference evidence="3 5" key="2">
    <citation type="submission" date="2019-03" db="EMBL/GenBank/DDBJ databases">
        <title>Genomic Encyclopedia of Type Strains, Phase IV (KMG-IV): sequencing the most valuable type-strain genomes for metagenomic binning, comparative biology and taxonomic classification.</title>
        <authorList>
            <person name="Goeker M."/>
        </authorList>
    </citation>
    <scope>NUCLEOTIDE SEQUENCE [LARGE SCALE GENOMIC DNA]</scope>
    <source>
        <strain evidence="3 5">DSM 20580</strain>
    </source>
</reference>
<dbReference type="Proteomes" id="UP000254330">
    <property type="component" value="Unassembled WGS sequence"/>
</dbReference>
<evidence type="ECO:0000313" key="2">
    <source>
        <dbReference type="EMBL" id="STX09359.1"/>
    </source>
</evidence>
<dbReference type="OrthoDB" id="2738731at2"/>
<dbReference type="Pfam" id="PF11337">
    <property type="entry name" value="DUF3139"/>
    <property type="match status" value="1"/>
</dbReference>
<comment type="caution">
    <text evidence="2">The sequence shown here is derived from an EMBL/GenBank/DDBJ whole genome shotgun (WGS) entry which is preliminary data.</text>
</comment>
<evidence type="ECO:0000256" key="1">
    <source>
        <dbReference type="SAM" id="Phobius"/>
    </source>
</evidence>
<evidence type="ECO:0000313" key="3">
    <source>
        <dbReference type="EMBL" id="TDR36575.1"/>
    </source>
</evidence>
<dbReference type="EMBL" id="UGNP01000001">
    <property type="protein sequence ID" value="STX09359.1"/>
    <property type="molecule type" value="Genomic_DNA"/>
</dbReference>
<feature type="transmembrane region" description="Helical" evidence="1">
    <location>
        <begin position="6"/>
        <end position="24"/>
    </location>
</feature>
<evidence type="ECO:0000313" key="5">
    <source>
        <dbReference type="Proteomes" id="UP000294641"/>
    </source>
</evidence>
<proteinExistence type="predicted"/>
<keyword evidence="1" id="KW-1133">Transmembrane helix</keyword>
<evidence type="ECO:0000313" key="4">
    <source>
        <dbReference type="Proteomes" id="UP000254330"/>
    </source>
</evidence>